<evidence type="ECO:0000313" key="2">
    <source>
        <dbReference type="EMBL" id="KAL3281473.1"/>
    </source>
</evidence>
<comment type="caution">
    <text evidence="2">The sequence shown here is derived from an EMBL/GenBank/DDBJ whole genome shotgun (WGS) entry which is preliminary data.</text>
</comment>
<keyword evidence="3" id="KW-1185">Reference proteome</keyword>
<dbReference type="Proteomes" id="UP001516400">
    <property type="component" value="Unassembled WGS sequence"/>
</dbReference>
<accession>A0ABD2NRX5</accession>
<gene>
    <name evidence="2" type="ORF">HHI36_004682</name>
</gene>
<organism evidence="2 3">
    <name type="scientific">Cryptolaemus montrouzieri</name>
    <dbReference type="NCBI Taxonomy" id="559131"/>
    <lineage>
        <taxon>Eukaryota</taxon>
        <taxon>Metazoa</taxon>
        <taxon>Ecdysozoa</taxon>
        <taxon>Arthropoda</taxon>
        <taxon>Hexapoda</taxon>
        <taxon>Insecta</taxon>
        <taxon>Pterygota</taxon>
        <taxon>Neoptera</taxon>
        <taxon>Endopterygota</taxon>
        <taxon>Coleoptera</taxon>
        <taxon>Polyphaga</taxon>
        <taxon>Cucujiformia</taxon>
        <taxon>Coccinelloidea</taxon>
        <taxon>Coccinellidae</taxon>
        <taxon>Scymninae</taxon>
        <taxon>Scymnini</taxon>
        <taxon>Cryptolaemus</taxon>
    </lineage>
</organism>
<evidence type="ECO:0000313" key="3">
    <source>
        <dbReference type="Proteomes" id="UP001516400"/>
    </source>
</evidence>
<evidence type="ECO:0000256" key="1">
    <source>
        <dbReference type="SAM" id="MobiDB-lite"/>
    </source>
</evidence>
<name>A0ABD2NRX5_9CUCU</name>
<feature type="compositionally biased region" description="Pro residues" evidence="1">
    <location>
        <begin position="334"/>
        <end position="346"/>
    </location>
</feature>
<reference evidence="2 3" key="1">
    <citation type="journal article" date="2021" name="BMC Biol.">
        <title>Horizontally acquired antibacterial genes associated with adaptive radiation of ladybird beetles.</title>
        <authorList>
            <person name="Li H.S."/>
            <person name="Tang X.F."/>
            <person name="Huang Y.H."/>
            <person name="Xu Z.Y."/>
            <person name="Chen M.L."/>
            <person name="Du X.Y."/>
            <person name="Qiu B.Y."/>
            <person name="Chen P.T."/>
            <person name="Zhang W."/>
            <person name="Slipinski A."/>
            <person name="Escalona H.E."/>
            <person name="Waterhouse R.M."/>
            <person name="Zwick A."/>
            <person name="Pang H."/>
        </authorList>
    </citation>
    <scope>NUCLEOTIDE SEQUENCE [LARGE SCALE GENOMIC DNA]</scope>
    <source>
        <strain evidence="2">SYSU2018</strain>
    </source>
</reference>
<dbReference type="AlphaFoldDB" id="A0ABD2NRX5"/>
<proteinExistence type="predicted"/>
<feature type="region of interest" description="Disordered" evidence="1">
    <location>
        <begin position="312"/>
        <end position="369"/>
    </location>
</feature>
<sequence>MDCCNYMQYRSHQPYGFSPGYYDHLSDYNHGGDFYGQHLYHDYYNSHYYPQQWSQVSPFTDYVYNPKEARIRKAMREASRDRSVGASPMLPRPGARLSPHTDWAQPQENQLMMCSMDSMRRMDPPMCNYPITNSENEQYLPPMNGYNKIESPSMMPTYMQPSPLAQLQQQTEMWHPYQDNLRPRPLGTPFHHTMIPDIQPPTYHSQEPVQDSATNLVVEKSRHSPVCAPPSIAGTASPVHRVPDENALTPPAGVTDPTNGQQELRQHLQPNPPPFLESKLSPESLQATMVDNNQQHENQFIPIPELSCNTFEPPAKIEPPVTVTKKPRGRPPTKKPIPPPPPPKPLPDFNEAFGSTERGRFLSPPDPRLNKSYLDALFESDPSFMKFDDFQI</sequence>
<dbReference type="EMBL" id="JABFTP020000144">
    <property type="protein sequence ID" value="KAL3281473.1"/>
    <property type="molecule type" value="Genomic_DNA"/>
</dbReference>
<protein>
    <submittedName>
        <fullName evidence="2">Uncharacterized protein</fullName>
    </submittedName>
</protein>
<feature type="region of interest" description="Disordered" evidence="1">
    <location>
        <begin position="76"/>
        <end position="102"/>
    </location>
</feature>
<feature type="region of interest" description="Disordered" evidence="1">
    <location>
        <begin position="225"/>
        <end position="276"/>
    </location>
</feature>